<keyword evidence="3 6" id="KW-0489">Methyltransferase</keyword>
<dbReference type="HAMAP" id="MF_01007">
    <property type="entry name" value="16SrRNA_methyltr_H"/>
    <property type="match status" value="1"/>
</dbReference>
<dbReference type="AlphaFoldDB" id="A0A1F8AVR6"/>
<dbReference type="STRING" id="1802513.A3E46_03085"/>
<dbReference type="Gene3D" id="3.40.50.150">
    <property type="entry name" value="Vaccinia Virus protein VP39"/>
    <property type="match status" value="1"/>
</dbReference>
<dbReference type="GO" id="GO:0071424">
    <property type="term" value="F:rRNA (cytosine-N4-)-methyltransferase activity"/>
    <property type="evidence" value="ECO:0007669"/>
    <property type="project" value="TreeGrafter"/>
</dbReference>
<dbReference type="InterPro" id="IPR029063">
    <property type="entry name" value="SAM-dependent_MTases_sf"/>
</dbReference>
<name>A0A1F8AVR6_9BACT</name>
<evidence type="ECO:0000256" key="3">
    <source>
        <dbReference type="ARBA" id="ARBA00022603"/>
    </source>
</evidence>
<dbReference type="SUPFAM" id="SSF53335">
    <property type="entry name" value="S-adenosyl-L-methionine-dependent methyltransferases"/>
    <property type="match status" value="1"/>
</dbReference>
<accession>A0A1F8AVR6</accession>
<keyword evidence="5" id="KW-0949">S-adenosyl-L-methionine</keyword>
<evidence type="ECO:0000313" key="6">
    <source>
        <dbReference type="EMBL" id="OGM55816.1"/>
    </source>
</evidence>
<reference evidence="6 7" key="1">
    <citation type="journal article" date="2016" name="Nat. Commun.">
        <title>Thousands of microbial genomes shed light on interconnected biogeochemical processes in an aquifer system.</title>
        <authorList>
            <person name="Anantharaman K."/>
            <person name="Brown C.T."/>
            <person name="Hug L.A."/>
            <person name="Sharon I."/>
            <person name="Castelle C.J."/>
            <person name="Probst A.J."/>
            <person name="Thomas B.C."/>
            <person name="Singh A."/>
            <person name="Wilkins M.J."/>
            <person name="Karaoz U."/>
            <person name="Brodie E.L."/>
            <person name="Williams K.H."/>
            <person name="Hubbard S.S."/>
            <person name="Banfield J.F."/>
        </authorList>
    </citation>
    <scope>NUCLEOTIDE SEQUENCE [LARGE SCALE GENOMIC DNA]</scope>
</reference>
<dbReference type="PANTHER" id="PTHR11265">
    <property type="entry name" value="S-ADENOSYL-METHYLTRANSFERASE MRAW"/>
    <property type="match status" value="1"/>
</dbReference>
<organism evidence="6 7">
    <name type="scientific">Candidatus Woesebacteria bacterium RIFCSPHIGHO2_12_FULL_46_16</name>
    <dbReference type="NCBI Taxonomy" id="1802513"/>
    <lineage>
        <taxon>Bacteria</taxon>
        <taxon>Candidatus Woeseibacteriota</taxon>
    </lineage>
</organism>
<comment type="similarity">
    <text evidence="1">Belongs to the methyltransferase superfamily. RsmH family.</text>
</comment>
<evidence type="ECO:0000256" key="2">
    <source>
        <dbReference type="ARBA" id="ARBA00022552"/>
    </source>
</evidence>
<evidence type="ECO:0000313" key="7">
    <source>
        <dbReference type="Proteomes" id="UP000178313"/>
    </source>
</evidence>
<dbReference type="PIRSF" id="PIRSF004486">
    <property type="entry name" value="MraW"/>
    <property type="match status" value="1"/>
</dbReference>
<keyword evidence="2" id="KW-0698">rRNA processing</keyword>
<dbReference type="GO" id="GO:0070475">
    <property type="term" value="P:rRNA base methylation"/>
    <property type="evidence" value="ECO:0007669"/>
    <property type="project" value="TreeGrafter"/>
</dbReference>
<dbReference type="Gene3D" id="1.10.150.170">
    <property type="entry name" value="Putative methyltransferase TM0872, insert domain"/>
    <property type="match status" value="1"/>
</dbReference>
<proteinExistence type="inferred from homology"/>
<evidence type="ECO:0000256" key="1">
    <source>
        <dbReference type="ARBA" id="ARBA00010396"/>
    </source>
</evidence>
<dbReference type="EMBL" id="MGGZ01000046">
    <property type="protein sequence ID" value="OGM55816.1"/>
    <property type="molecule type" value="Genomic_DNA"/>
</dbReference>
<dbReference type="NCBIfam" id="TIGR00006">
    <property type="entry name" value="16S rRNA (cytosine(1402)-N(4))-methyltransferase RsmH"/>
    <property type="match status" value="1"/>
</dbReference>
<comment type="caution">
    <text evidence="6">The sequence shown here is derived from an EMBL/GenBank/DDBJ whole genome shotgun (WGS) entry which is preliminary data.</text>
</comment>
<feature type="non-terminal residue" evidence="6">
    <location>
        <position position="294"/>
    </location>
</feature>
<dbReference type="Proteomes" id="UP000178313">
    <property type="component" value="Unassembled WGS sequence"/>
</dbReference>
<evidence type="ECO:0000256" key="4">
    <source>
        <dbReference type="ARBA" id="ARBA00022679"/>
    </source>
</evidence>
<dbReference type="PANTHER" id="PTHR11265:SF0">
    <property type="entry name" value="12S RRNA N4-METHYLCYTIDINE METHYLTRANSFERASE"/>
    <property type="match status" value="1"/>
</dbReference>
<evidence type="ECO:0000256" key="5">
    <source>
        <dbReference type="ARBA" id="ARBA00022691"/>
    </source>
</evidence>
<gene>
    <name evidence="6" type="ORF">A3E46_03085</name>
</gene>
<dbReference type="InterPro" id="IPR023397">
    <property type="entry name" value="SAM-dep_MeTrfase_MraW_recog"/>
</dbReference>
<sequence>MKKDNYHEPVMVREVIETFAPLYKARIIDATLGTGGHSLEMVKGGAEVLGIETDGEMLKVSDERLKEACPTPNKNGLGSFKFVNDNFRNIDSIAQKENFNEVNGVLFDLGVSNIQLVSPDRGFSFGSPEAKLDMRLDKAAQGLTGADLLNALRQDHLIKLFQKVLSFRDSRYLAERVIEAREKKPIATVRDFLEFARGVKTKKGLNPATLPFLALRIAVNSELENLNEALPKAFDLMRKGGRLAVIVFHSGEREIVLDFYFQNERWGAGKILTRKPIVPSESEISKNPRARSAA</sequence>
<dbReference type="Pfam" id="PF01795">
    <property type="entry name" value="Methyltransf_5"/>
    <property type="match status" value="1"/>
</dbReference>
<dbReference type="SUPFAM" id="SSF81799">
    <property type="entry name" value="Putative methyltransferase TM0872, insert domain"/>
    <property type="match status" value="1"/>
</dbReference>
<protein>
    <submittedName>
        <fullName evidence="6">16S rRNA (Cytosine(1402)-N(4))-methyltransferase</fullName>
    </submittedName>
</protein>
<dbReference type="InterPro" id="IPR002903">
    <property type="entry name" value="RsmH"/>
</dbReference>
<keyword evidence="4 6" id="KW-0808">Transferase</keyword>